<dbReference type="AlphaFoldDB" id="A0A8T0VNP0"/>
<dbReference type="PANTHER" id="PTHR10288">
    <property type="entry name" value="KH DOMAIN CONTAINING RNA BINDING PROTEIN"/>
    <property type="match status" value="1"/>
</dbReference>
<name>A0A8T0VNP0_PANVG</name>
<sequence>MAAAKPHFLPHAAFAKPAASSSPSAAADAEAGLAVFRLLLPPSFSDADTMRLYAAVNPLRRRTAALQVRVEPLDPAAAGGRVVAAVLGPAAPVRRAEACSSSGEPLALSPAQEALLAVLDANAALYRAEQEGHRGGKGGPSRCAACLLLVDAERLQAATAGGAVLGRIALEAGACVRVVPWEEAAPQPQGQPPEEVVEITGDRTAVRKAIVALSSCLQGDQPVDGSTTPVNKDGSMLPWASSEVLEPNVAIVCSEASTEFAQGSVPKADCPEGNTGQVQRKGLEQVSFRLLLPTYLAGGLIGKKGLIIKGIEEETGACVDVGAPVTGCRERVITICALESPDSEYHIVQSALLLIFDRMMELESNTRSSTFEKTSQFSARALVFKNQCDCLVGLGGSIIKEMVNETGARIQILDDTDVPECASSFELVVQITGKLMNVRHALCLVCWKLRNHIFCSNGTDYNNGYIPSDIAESNATSQANIYSTIQYSMDKSHKVDHEPSVSYGMDSVEKTFSSLELSSTEIQKRDNGNTAMIDNSDNGIQKPTEPNDIAVNNLNHGIIFPEENNFAREVQHAAITRITYETAVSGSILNLVYGDGNNLAQLTEISGADIAVYDPPSEGNEAMIVVSGPPDQAQSAQRMLVELILQGQ</sequence>
<evidence type="ECO:0000313" key="4">
    <source>
        <dbReference type="EMBL" id="KAG2633299.1"/>
    </source>
</evidence>
<keyword evidence="2" id="KW-0694">RNA-binding</keyword>
<dbReference type="CDD" id="cd22460">
    <property type="entry name" value="KH-I_PEPPER_rpt2_like"/>
    <property type="match status" value="1"/>
</dbReference>
<organism evidence="4 5">
    <name type="scientific">Panicum virgatum</name>
    <name type="common">Blackwell switchgrass</name>
    <dbReference type="NCBI Taxonomy" id="38727"/>
    <lineage>
        <taxon>Eukaryota</taxon>
        <taxon>Viridiplantae</taxon>
        <taxon>Streptophyta</taxon>
        <taxon>Embryophyta</taxon>
        <taxon>Tracheophyta</taxon>
        <taxon>Spermatophyta</taxon>
        <taxon>Magnoliopsida</taxon>
        <taxon>Liliopsida</taxon>
        <taxon>Poales</taxon>
        <taxon>Poaceae</taxon>
        <taxon>PACMAD clade</taxon>
        <taxon>Panicoideae</taxon>
        <taxon>Panicodae</taxon>
        <taxon>Paniceae</taxon>
        <taxon>Panicinae</taxon>
        <taxon>Panicum</taxon>
        <taxon>Panicum sect. Hiantes</taxon>
    </lineage>
</organism>
<reference evidence="4" key="1">
    <citation type="submission" date="2020-05" db="EMBL/GenBank/DDBJ databases">
        <title>WGS assembly of Panicum virgatum.</title>
        <authorList>
            <person name="Lovell J.T."/>
            <person name="Jenkins J."/>
            <person name="Shu S."/>
            <person name="Juenger T.E."/>
            <person name="Schmutz J."/>
        </authorList>
    </citation>
    <scope>NUCLEOTIDE SEQUENCE</scope>
    <source>
        <strain evidence="4">AP13</strain>
    </source>
</reference>
<dbReference type="Pfam" id="PF00013">
    <property type="entry name" value="KH_1"/>
    <property type="match status" value="3"/>
</dbReference>
<dbReference type="Gene3D" id="3.30.1370.10">
    <property type="entry name" value="K Homology domain, type 1"/>
    <property type="match status" value="3"/>
</dbReference>
<feature type="domain" description="K Homology" evidence="3">
    <location>
        <begin position="149"/>
        <end position="218"/>
    </location>
</feature>
<evidence type="ECO:0000256" key="2">
    <source>
        <dbReference type="PROSITE-ProRule" id="PRU00117"/>
    </source>
</evidence>
<dbReference type="SMART" id="SM00322">
    <property type="entry name" value="KH"/>
    <property type="match status" value="4"/>
</dbReference>
<protein>
    <recommendedName>
        <fullName evidence="3">K Homology domain-containing protein</fullName>
    </recommendedName>
</protein>
<dbReference type="InterPro" id="IPR004087">
    <property type="entry name" value="KH_dom"/>
</dbReference>
<keyword evidence="5" id="KW-1185">Reference proteome</keyword>
<feature type="domain" description="K Homology" evidence="3">
    <location>
        <begin position="375"/>
        <end position="450"/>
    </location>
</feature>
<dbReference type="PROSITE" id="PS50084">
    <property type="entry name" value="KH_TYPE_1"/>
    <property type="match status" value="3"/>
</dbReference>
<keyword evidence="1" id="KW-0677">Repeat</keyword>
<dbReference type="SUPFAM" id="SSF54791">
    <property type="entry name" value="Eukaryotic type KH-domain (KH-domain type I)"/>
    <property type="match status" value="3"/>
</dbReference>
<feature type="domain" description="K Homology" evidence="3">
    <location>
        <begin position="284"/>
        <end position="357"/>
    </location>
</feature>
<dbReference type="OrthoDB" id="442947at2759"/>
<dbReference type="Proteomes" id="UP000823388">
    <property type="component" value="Chromosome 2N"/>
</dbReference>
<comment type="caution">
    <text evidence="4">The sequence shown here is derived from an EMBL/GenBank/DDBJ whole genome shotgun (WGS) entry which is preliminary data.</text>
</comment>
<dbReference type="GO" id="GO:0003723">
    <property type="term" value="F:RNA binding"/>
    <property type="evidence" value="ECO:0007669"/>
    <property type="project" value="UniProtKB-UniRule"/>
</dbReference>
<gene>
    <name evidence="4" type="ORF">PVAP13_2NG261000</name>
</gene>
<proteinExistence type="predicted"/>
<feature type="domain" description="K Homology" evidence="3">
    <location>
        <begin position="576"/>
        <end position="645"/>
    </location>
</feature>
<dbReference type="InterPro" id="IPR004088">
    <property type="entry name" value="KH_dom_type_1"/>
</dbReference>
<accession>A0A8T0VNP0</accession>
<evidence type="ECO:0000256" key="1">
    <source>
        <dbReference type="ARBA" id="ARBA00022737"/>
    </source>
</evidence>
<dbReference type="InterPro" id="IPR036612">
    <property type="entry name" value="KH_dom_type_1_sf"/>
</dbReference>
<evidence type="ECO:0000313" key="5">
    <source>
        <dbReference type="Proteomes" id="UP000823388"/>
    </source>
</evidence>
<evidence type="ECO:0000259" key="3">
    <source>
        <dbReference type="SMART" id="SM00322"/>
    </source>
</evidence>
<dbReference type="EMBL" id="CM029040">
    <property type="protein sequence ID" value="KAG2633299.1"/>
    <property type="molecule type" value="Genomic_DNA"/>
</dbReference>